<keyword evidence="4" id="KW-1185">Reference proteome</keyword>
<dbReference type="InterPro" id="IPR013762">
    <property type="entry name" value="Integrase-like_cat_sf"/>
</dbReference>
<keyword evidence="1" id="KW-0233">DNA recombination</keyword>
<dbReference type="AlphaFoldDB" id="A0A7I7TF68"/>
<dbReference type="Gene3D" id="1.10.443.10">
    <property type="entry name" value="Intergrase catalytic core"/>
    <property type="match status" value="1"/>
</dbReference>
<proteinExistence type="predicted"/>
<dbReference type="SUPFAM" id="SSF56349">
    <property type="entry name" value="DNA breaking-rejoining enzymes"/>
    <property type="match status" value="1"/>
</dbReference>
<protein>
    <recommendedName>
        <fullName evidence="5">Integrase</fullName>
    </recommendedName>
</protein>
<evidence type="ECO:0000313" key="4">
    <source>
        <dbReference type="Proteomes" id="UP000467148"/>
    </source>
</evidence>
<dbReference type="EMBL" id="AP022596">
    <property type="protein sequence ID" value="BBY66806.1"/>
    <property type="molecule type" value="Genomic_DNA"/>
</dbReference>
<evidence type="ECO:0000256" key="2">
    <source>
        <dbReference type="SAM" id="MobiDB-lite"/>
    </source>
</evidence>
<dbReference type="GO" id="GO:0015074">
    <property type="term" value="P:DNA integration"/>
    <property type="evidence" value="ECO:0007669"/>
    <property type="project" value="InterPro"/>
</dbReference>
<name>A0A7I7TF68_9MYCO</name>
<feature type="compositionally biased region" description="Polar residues" evidence="2">
    <location>
        <begin position="125"/>
        <end position="134"/>
    </location>
</feature>
<dbReference type="Proteomes" id="UP000467148">
    <property type="component" value="Chromosome"/>
</dbReference>
<dbReference type="KEGG" id="mhev:MHEL_50490"/>
<sequence length="219" mass="23901">MDDAHSKVSERWLTALRDSTAFKIGYAFGLRRRELVMLDLTDFAPNPHVPRYGNFGAMTVRWAKDTKGSGPRRRTVLTSPEFPWVVDLLQYWCSEGRELFATADRSPAGSLKTHSGGRSPATDADATTSWSPTSPTNRSVVTCYQAAKRITGICACGHQGVLPGIIHNRPACRRCSGVTINVDCVSCGDLMPGRESGLAQALIELAPLKHAPVPVKLFF</sequence>
<feature type="region of interest" description="Disordered" evidence="2">
    <location>
        <begin position="107"/>
        <end position="134"/>
    </location>
</feature>
<gene>
    <name evidence="3" type="ORF">MHEL_50490</name>
</gene>
<dbReference type="GO" id="GO:0006310">
    <property type="term" value="P:DNA recombination"/>
    <property type="evidence" value="ECO:0007669"/>
    <property type="project" value="UniProtKB-KW"/>
</dbReference>
<reference evidence="3 4" key="1">
    <citation type="journal article" date="2019" name="Emerg. Microbes Infect.">
        <title>Comprehensive subspecies identification of 175 nontuberculous mycobacteria species based on 7547 genomic profiles.</title>
        <authorList>
            <person name="Matsumoto Y."/>
            <person name="Kinjo T."/>
            <person name="Motooka D."/>
            <person name="Nabeya D."/>
            <person name="Jung N."/>
            <person name="Uechi K."/>
            <person name="Horii T."/>
            <person name="Iida T."/>
            <person name="Fujita J."/>
            <person name="Nakamura S."/>
        </authorList>
    </citation>
    <scope>NUCLEOTIDE SEQUENCE [LARGE SCALE GENOMIC DNA]</scope>
    <source>
        <strain evidence="3 4">JCM 30396</strain>
    </source>
</reference>
<dbReference type="InterPro" id="IPR011010">
    <property type="entry name" value="DNA_brk_join_enz"/>
</dbReference>
<evidence type="ECO:0000256" key="1">
    <source>
        <dbReference type="ARBA" id="ARBA00023172"/>
    </source>
</evidence>
<organism evidence="3 4">
    <name type="scientific">Mycolicibacterium helvum</name>
    <dbReference type="NCBI Taxonomy" id="1534349"/>
    <lineage>
        <taxon>Bacteria</taxon>
        <taxon>Bacillati</taxon>
        <taxon>Actinomycetota</taxon>
        <taxon>Actinomycetes</taxon>
        <taxon>Mycobacteriales</taxon>
        <taxon>Mycobacteriaceae</taxon>
        <taxon>Mycolicibacterium</taxon>
    </lineage>
</organism>
<dbReference type="GO" id="GO:0003677">
    <property type="term" value="F:DNA binding"/>
    <property type="evidence" value="ECO:0007669"/>
    <property type="project" value="InterPro"/>
</dbReference>
<accession>A0A7I7TF68</accession>
<evidence type="ECO:0000313" key="3">
    <source>
        <dbReference type="EMBL" id="BBY66806.1"/>
    </source>
</evidence>
<evidence type="ECO:0008006" key="5">
    <source>
        <dbReference type="Google" id="ProtNLM"/>
    </source>
</evidence>